<accession>A0AAD7F214</accession>
<keyword evidence="1" id="KW-0732">Signal</keyword>
<sequence length="385" mass="41057">MLYLPAFLVAVALPSVVASAPFDEFPGDMIPVPGRGWRPKSEVRLIPHGGRVVAAGDEFHLLDADDNIIHVAHNGRNVSLNKRDGVTSPGWITMAVRDGSTSQDITSSTATWTVPAAPLTHHTQLLYYFNALASPNLLLQPVLRFSFDGWSVNSWFLTPTMNYVTTTVPVQVGQVLTGVMTQTKHSATSYSVTSKFTGLANSSFSGTATEPVYDAYACALETYSITPYSLDYPAGTLTFSDVSLTFAGTAPTVTYGTYSWHTDIGTTDIITNGIKGAKMVIHHPTPFQLMTFCTGANFTGSCDTVAYPSAASVPLASAGVQCASNLTSPFLASISSVKILPTAGYACHLYTNASCAGTQHLVNNVQNVLASDFNDLARSWSCNKV</sequence>
<name>A0AAD7F214_9AGAR</name>
<evidence type="ECO:0000313" key="3">
    <source>
        <dbReference type="Proteomes" id="UP001218218"/>
    </source>
</evidence>
<keyword evidence="3" id="KW-1185">Reference proteome</keyword>
<evidence type="ECO:0000256" key="1">
    <source>
        <dbReference type="SAM" id="SignalP"/>
    </source>
</evidence>
<comment type="caution">
    <text evidence="2">The sequence shown here is derived from an EMBL/GenBank/DDBJ whole genome shotgun (WGS) entry which is preliminary data.</text>
</comment>
<dbReference type="AlphaFoldDB" id="A0AAD7F214"/>
<dbReference type="Proteomes" id="UP001218218">
    <property type="component" value="Unassembled WGS sequence"/>
</dbReference>
<organism evidence="2 3">
    <name type="scientific">Mycena albidolilacea</name>
    <dbReference type="NCBI Taxonomy" id="1033008"/>
    <lineage>
        <taxon>Eukaryota</taxon>
        <taxon>Fungi</taxon>
        <taxon>Dikarya</taxon>
        <taxon>Basidiomycota</taxon>
        <taxon>Agaricomycotina</taxon>
        <taxon>Agaricomycetes</taxon>
        <taxon>Agaricomycetidae</taxon>
        <taxon>Agaricales</taxon>
        <taxon>Marasmiineae</taxon>
        <taxon>Mycenaceae</taxon>
        <taxon>Mycena</taxon>
    </lineage>
</organism>
<proteinExistence type="predicted"/>
<feature type="chain" id="PRO_5042048018" evidence="1">
    <location>
        <begin position="20"/>
        <end position="385"/>
    </location>
</feature>
<gene>
    <name evidence="2" type="ORF">DFH08DRAFT_1031200</name>
</gene>
<dbReference type="EMBL" id="JARIHO010000005">
    <property type="protein sequence ID" value="KAJ7360849.1"/>
    <property type="molecule type" value="Genomic_DNA"/>
</dbReference>
<reference evidence="2" key="1">
    <citation type="submission" date="2023-03" db="EMBL/GenBank/DDBJ databases">
        <title>Massive genome expansion in bonnet fungi (Mycena s.s.) driven by repeated elements and novel gene families across ecological guilds.</title>
        <authorList>
            <consortium name="Lawrence Berkeley National Laboratory"/>
            <person name="Harder C.B."/>
            <person name="Miyauchi S."/>
            <person name="Viragh M."/>
            <person name="Kuo A."/>
            <person name="Thoen E."/>
            <person name="Andreopoulos B."/>
            <person name="Lu D."/>
            <person name="Skrede I."/>
            <person name="Drula E."/>
            <person name="Henrissat B."/>
            <person name="Morin E."/>
            <person name="Kohler A."/>
            <person name="Barry K."/>
            <person name="LaButti K."/>
            <person name="Morin E."/>
            <person name="Salamov A."/>
            <person name="Lipzen A."/>
            <person name="Mereny Z."/>
            <person name="Hegedus B."/>
            <person name="Baldrian P."/>
            <person name="Stursova M."/>
            <person name="Weitz H."/>
            <person name="Taylor A."/>
            <person name="Grigoriev I.V."/>
            <person name="Nagy L.G."/>
            <person name="Martin F."/>
            <person name="Kauserud H."/>
        </authorList>
    </citation>
    <scope>NUCLEOTIDE SEQUENCE</scope>
    <source>
        <strain evidence="2">CBHHK002</strain>
    </source>
</reference>
<protein>
    <submittedName>
        <fullName evidence="2">Uncharacterized protein</fullName>
    </submittedName>
</protein>
<feature type="signal peptide" evidence="1">
    <location>
        <begin position="1"/>
        <end position="19"/>
    </location>
</feature>
<evidence type="ECO:0000313" key="2">
    <source>
        <dbReference type="EMBL" id="KAJ7360849.1"/>
    </source>
</evidence>
<dbReference type="Gene3D" id="2.60.20.10">
    <property type="entry name" value="Crystallins"/>
    <property type="match status" value="1"/>
</dbReference>